<dbReference type="GO" id="GO:0005886">
    <property type="term" value="C:plasma membrane"/>
    <property type="evidence" value="ECO:0007669"/>
    <property type="project" value="TreeGrafter"/>
</dbReference>
<comment type="caution">
    <text evidence="2">The sequence shown here is derived from an EMBL/GenBank/DDBJ whole genome shotgun (WGS) entry which is preliminary data.</text>
</comment>
<dbReference type="PANTHER" id="PTHR11733">
    <property type="entry name" value="ZINC METALLOPROTEASE FAMILY M13 NEPRILYSIN-RELATED"/>
    <property type="match status" value="1"/>
</dbReference>
<dbReference type="GO" id="GO:0004222">
    <property type="term" value="F:metalloendopeptidase activity"/>
    <property type="evidence" value="ECO:0007669"/>
    <property type="project" value="InterPro"/>
</dbReference>
<feature type="non-terminal residue" evidence="2">
    <location>
        <position position="163"/>
    </location>
</feature>
<evidence type="ECO:0000313" key="2">
    <source>
        <dbReference type="EMBL" id="CAJ0559447.1"/>
    </source>
</evidence>
<name>A0AA36FPJ8_9BILA</name>
<dbReference type="Proteomes" id="UP001177023">
    <property type="component" value="Unassembled WGS sequence"/>
</dbReference>
<gene>
    <name evidence="2" type="ORF">MSPICULIGERA_LOCUS1271</name>
</gene>
<dbReference type="InterPro" id="IPR018497">
    <property type="entry name" value="Peptidase_M13_C"/>
</dbReference>
<sequence>IKNSPVLVGKEDKHQFREQVKCIEHQYENAIMPLDSYNETFSQPGELTHDEAIADNAGLRAAFRAYRNERKLLYKGLQPKLSGLDAYTPDQLFFVAAAMINCGEQSDDDLLENKDDEHPPGYIRVNEEVKNSREFARVYKCPLNSPMNPEQKCRVWRYKKRKH</sequence>
<dbReference type="Gene3D" id="3.40.390.10">
    <property type="entry name" value="Collagenase (Catalytic Domain)"/>
    <property type="match status" value="1"/>
</dbReference>
<dbReference type="SUPFAM" id="SSF55486">
    <property type="entry name" value="Metalloproteases ('zincins'), catalytic domain"/>
    <property type="match status" value="1"/>
</dbReference>
<dbReference type="GO" id="GO:0016485">
    <property type="term" value="P:protein processing"/>
    <property type="evidence" value="ECO:0007669"/>
    <property type="project" value="TreeGrafter"/>
</dbReference>
<dbReference type="Pfam" id="PF01431">
    <property type="entry name" value="Peptidase_M13"/>
    <property type="match status" value="1"/>
</dbReference>
<feature type="domain" description="Peptidase M13 C-terminal" evidence="1">
    <location>
        <begin position="10"/>
        <end position="155"/>
    </location>
</feature>
<evidence type="ECO:0000259" key="1">
    <source>
        <dbReference type="Pfam" id="PF01431"/>
    </source>
</evidence>
<dbReference type="InterPro" id="IPR000718">
    <property type="entry name" value="Peptidase_M13"/>
</dbReference>
<dbReference type="InterPro" id="IPR024079">
    <property type="entry name" value="MetalloPept_cat_dom_sf"/>
</dbReference>
<feature type="non-terminal residue" evidence="2">
    <location>
        <position position="1"/>
    </location>
</feature>
<dbReference type="AlphaFoldDB" id="A0AA36FPJ8"/>
<reference evidence="2" key="1">
    <citation type="submission" date="2023-06" db="EMBL/GenBank/DDBJ databases">
        <authorList>
            <person name="Delattre M."/>
        </authorList>
    </citation>
    <scope>NUCLEOTIDE SEQUENCE</scope>
    <source>
        <strain evidence="2">AF72</strain>
    </source>
</reference>
<dbReference type="EMBL" id="CATQJA010000349">
    <property type="protein sequence ID" value="CAJ0559447.1"/>
    <property type="molecule type" value="Genomic_DNA"/>
</dbReference>
<evidence type="ECO:0000313" key="3">
    <source>
        <dbReference type="Proteomes" id="UP001177023"/>
    </source>
</evidence>
<accession>A0AA36FPJ8</accession>
<dbReference type="PANTHER" id="PTHR11733:SF133">
    <property type="entry name" value="PHOSPHATE-REGULATING NEUTRAL ENDOPEPTIDASE PHEX"/>
    <property type="match status" value="1"/>
</dbReference>
<keyword evidence="3" id="KW-1185">Reference proteome</keyword>
<dbReference type="PROSITE" id="PS51885">
    <property type="entry name" value="NEPRILYSIN"/>
    <property type="match status" value="1"/>
</dbReference>
<protein>
    <recommendedName>
        <fullName evidence="1">Peptidase M13 C-terminal domain-containing protein</fullName>
    </recommendedName>
</protein>
<organism evidence="2 3">
    <name type="scientific">Mesorhabditis spiculigera</name>
    <dbReference type="NCBI Taxonomy" id="96644"/>
    <lineage>
        <taxon>Eukaryota</taxon>
        <taxon>Metazoa</taxon>
        <taxon>Ecdysozoa</taxon>
        <taxon>Nematoda</taxon>
        <taxon>Chromadorea</taxon>
        <taxon>Rhabditida</taxon>
        <taxon>Rhabditina</taxon>
        <taxon>Rhabditomorpha</taxon>
        <taxon>Rhabditoidea</taxon>
        <taxon>Rhabditidae</taxon>
        <taxon>Mesorhabditinae</taxon>
        <taxon>Mesorhabditis</taxon>
    </lineage>
</organism>
<proteinExistence type="predicted"/>